<evidence type="ECO:0000259" key="3">
    <source>
        <dbReference type="Pfam" id="PF13115"/>
    </source>
</evidence>
<dbReference type="EMBL" id="CP162599">
    <property type="protein sequence ID" value="XDK33770.1"/>
    <property type="molecule type" value="Genomic_DNA"/>
</dbReference>
<reference evidence="4" key="1">
    <citation type="submission" date="2024-07" db="EMBL/GenBank/DDBJ databases">
        <title>Halotolerant mesophilic bacterium Ornithinibacillus sp. 4-3, sp. nov., isolated from soil.</title>
        <authorList>
            <person name="Sidarenka A.V."/>
            <person name="Guliayeva D.E."/>
            <person name="Leanovich S.I."/>
            <person name="Hileuskaya K.S."/>
            <person name="Akhremchuk A.E."/>
            <person name="Sikolenko M.A."/>
            <person name="Valentovich L.N."/>
        </authorList>
    </citation>
    <scope>NUCLEOTIDE SEQUENCE</scope>
    <source>
        <strain evidence="4">4-3</strain>
    </source>
</reference>
<dbReference type="Pfam" id="PF13115">
    <property type="entry name" value="YtkA"/>
    <property type="match status" value="2"/>
</dbReference>
<sequence length="250" mass="28765">MLKYLKLFSFLLIAIALVACGSENNEVNENNEDEELPMVEVEFEVPEHVEVNETVTLKATVMYGDELLTEVDELNFEYWKDDDKENSITEDSINQNDGTYTLDVAFEEDGVYSIYAHTTAKEMHTMPLRKITVGSGTGEHEEDHDADHSHDHHHAEGFHLHFMEVTDAKVDEEIMLMVHLQMDDQPLENAKVRYEIINESDTNWADAEETVAGEYVGKHTFEEAGTYSIQIHVEDDEDLHEHETYEIEVQ</sequence>
<evidence type="ECO:0000256" key="1">
    <source>
        <dbReference type="SAM" id="MobiDB-lite"/>
    </source>
</evidence>
<feature type="region of interest" description="Disordered" evidence="1">
    <location>
        <begin position="134"/>
        <end position="153"/>
    </location>
</feature>
<dbReference type="PROSITE" id="PS51257">
    <property type="entry name" value="PROKAR_LIPOPROTEIN"/>
    <property type="match status" value="1"/>
</dbReference>
<accession>A0AB39HTV6</accession>
<feature type="compositionally biased region" description="Basic and acidic residues" evidence="1">
    <location>
        <begin position="138"/>
        <end position="153"/>
    </location>
</feature>
<evidence type="ECO:0000256" key="2">
    <source>
        <dbReference type="SAM" id="SignalP"/>
    </source>
</evidence>
<evidence type="ECO:0000313" key="4">
    <source>
        <dbReference type="EMBL" id="XDK33770.1"/>
    </source>
</evidence>
<proteinExistence type="predicted"/>
<feature type="domain" description="YtkA-like" evidence="3">
    <location>
        <begin position="39"/>
        <end position="117"/>
    </location>
</feature>
<keyword evidence="2" id="KW-0732">Signal</keyword>
<name>A0AB39HTV6_9BACI</name>
<dbReference type="AlphaFoldDB" id="A0AB39HTV6"/>
<feature type="signal peptide" evidence="2">
    <location>
        <begin position="1"/>
        <end position="21"/>
    </location>
</feature>
<feature type="domain" description="YtkA-like" evidence="3">
    <location>
        <begin position="163"/>
        <end position="232"/>
    </location>
</feature>
<dbReference type="InterPro" id="IPR032693">
    <property type="entry name" value="YtkA-like_dom"/>
</dbReference>
<organism evidence="4">
    <name type="scientific">Ornithinibacillus sp. 4-3</name>
    <dbReference type="NCBI Taxonomy" id="3231488"/>
    <lineage>
        <taxon>Bacteria</taxon>
        <taxon>Bacillati</taxon>
        <taxon>Bacillota</taxon>
        <taxon>Bacilli</taxon>
        <taxon>Bacillales</taxon>
        <taxon>Bacillaceae</taxon>
        <taxon>Ornithinibacillus</taxon>
    </lineage>
</organism>
<gene>
    <name evidence="4" type="ORF">AB4Y30_05300</name>
</gene>
<feature type="chain" id="PRO_5044259444" evidence="2">
    <location>
        <begin position="22"/>
        <end position="250"/>
    </location>
</feature>
<dbReference type="RefSeq" id="WP_368654448.1">
    <property type="nucleotide sequence ID" value="NZ_CP162599.1"/>
</dbReference>
<protein>
    <submittedName>
        <fullName evidence="4">FixH family protein</fullName>
    </submittedName>
</protein>